<comment type="caution">
    <text evidence="2">The sequence shown here is derived from an EMBL/GenBank/DDBJ whole genome shotgun (WGS) entry which is preliminary data.</text>
</comment>
<accession>A0ABX1JP87</accession>
<feature type="non-terminal residue" evidence="2">
    <location>
        <position position="75"/>
    </location>
</feature>
<evidence type="ECO:0000256" key="1">
    <source>
        <dbReference type="SAM" id="MobiDB-lite"/>
    </source>
</evidence>
<organism evidence="2 3">
    <name type="scientific">Arthrobacter deserti</name>
    <dbReference type="NCBI Taxonomy" id="1742687"/>
    <lineage>
        <taxon>Bacteria</taxon>
        <taxon>Bacillati</taxon>
        <taxon>Actinomycetota</taxon>
        <taxon>Actinomycetes</taxon>
        <taxon>Micrococcales</taxon>
        <taxon>Micrococcaceae</taxon>
        <taxon>Arthrobacter</taxon>
    </lineage>
</organism>
<name>A0ABX1JP87_9MICC</name>
<gene>
    <name evidence="2" type="ORF">HER39_06265</name>
</gene>
<proteinExistence type="predicted"/>
<keyword evidence="3" id="KW-1185">Reference proteome</keyword>
<reference evidence="2 3" key="1">
    <citation type="submission" date="2020-04" db="EMBL/GenBank/DDBJ databases">
        <authorList>
            <person name="Liu S."/>
        </authorList>
    </citation>
    <scope>NUCLEOTIDE SEQUENCE [LARGE SCALE GENOMIC DNA]</scope>
    <source>
        <strain evidence="2 3">CGMCC 1.15091</strain>
    </source>
</reference>
<evidence type="ECO:0000313" key="2">
    <source>
        <dbReference type="EMBL" id="NKX50179.1"/>
    </source>
</evidence>
<evidence type="ECO:0000313" key="3">
    <source>
        <dbReference type="Proteomes" id="UP000523795"/>
    </source>
</evidence>
<protein>
    <submittedName>
        <fullName evidence="2">RDD family protein</fullName>
    </submittedName>
</protein>
<sequence>MVVDRRDLASWREGPQTPAGQWPGRRLGLPQTGPDSIARPGRRVAALCIDWAMSYLIAIWLFEGSQFGILAVFAA</sequence>
<dbReference type="EMBL" id="JAAZSR010000068">
    <property type="protein sequence ID" value="NKX50179.1"/>
    <property type="molecule type" value="Genomic_DNA"/>
</dbReference>
<feature type="compositionally biased region" description="Basic and acidic residues" evidence="1">
    <location>
        <begin position="1"/>
        <end position="10"/>
    </location>
</feature>
<feature type="region of interest" description="Disordered" evidence="1">
    <location>
        <begin position="1"/>
        <end position="34"/>
    </location>
</feature>
<dbReference type="Proteomes" id="UP000523795">
    <property type="component" value="Unassembled WGS sequence"/>
</dbReference>